<evidence type="ECO:0000313" key="1">
    <source>
        <dbReference type="EMBL" id="CAB4717233.1"/>
    </source>
</evidence>
<sequence length="109" mass="10774">MNAEALPATRMREPTTIAMFVGVVVNPVCEPELAIALLADVAVPEGVGPVGPVTPCGPVAPVLPCGPVGPCKPVAPVTPVAPCGPVGPVVPTAPVMSTFHAVNVPEPTA</sequence>
<dbReference type="AlphaFoldDB" id="A0A6J7CLJ9"/>
<accession>A0A6J7CLJ9</accession>
<name>A0A6J7CLJ9_9ZZZZ</name>
<proteinExistence type="predicted"/>
<dbReference type="EMBL" id="CAFBLR010000005">
    <property type="protein sequence ID" value="CAB4859412.1"/>
    <property type="molecule type" value="Genomic_DNA"/>
</dbReference>
<dbReference type="EMBL" id="CAEZXX010000107">
    <property type="protein sequence ID" value="CAB4717233.1"/>
    <property type="molecule type" value="Genomic_DNA"/>
</dbReference>
<gene>
    <name evidence="1" type="ORF">UFOPK2602_01489</name>
    <name evidence="2" type="ORF">UFOPK3417_00139</name>
</gene>
<organism evidence="2">
    <name type="scientific">freshwater metagenome</name>
    <dbReference type="NCBI Taxonomy" id="449393"/>
    <lineage>
        <taxon>unclassified sequences</taxon>
        <taxon>metagenomes</taxon>
        <taxon>ecological metagenomes</taxon>
    </lineage>
</organism>
<evidence type="ECO:0000313" key="2">
    <source>
        <dbReference type="EMBL" id="CAB4859412.1"/>
    </source>
</evidence>
<reference evidence="2" key="1">
    <citation type="submission" date="2020-05" db="EMBL/GenBank/DDBJ databases">
        <authorList>
            <person name="Chiriac C."/>
            <person name="Salcher M."/>
            <person name="Ghai R."/>
            <person name="Kavagutti S V."/>
        </authorList>
    </citation>
    <scope>NUCLEOTIDE SEQUENCE</scope>
</reference>
<protein>
    <submittedName>
        <fullName evidence="2">Unannotated protein</fullName>
    </submittedName>
</protein>